<feature type="non-terminal residue" evidence="1">
    <location>
        <position position="1"/>
    </location>
</feature>
<name>A0ABQ5S267_9CHLO</name>
<keyword evidence="2" id="KW-1185">Reference proteome</keyword>
<dbReference type="EMBL" id="BSDZ01000015">
    <property type="protein sequence ID" value="GLI63366.1"/>
    <property type="molecule type" value="Genomic_DNA"/>
</dbReference>
<protein>
    <submittedName>
        <fullName evidence="1">Uncharacterized protein</fullName>
    </submittedName>
</protein>
<dbReference type="Proteomes" id="UP001165090">
    <property type="component" value="Unassembled WGS sequence"/>
</dbReference>
<evidence type="ECO:0000313" key="2">
    <source>
        <dbReference type="Proteomes" id="UP001165090"/>
    </source>
</evidence>
<sequence length="164" mass="17262">QVALHLSCKADVSLSPVLCGNDVMGPMIEMVDLACRRAAAGEVKDAWILHGGLCAAGFLSKVLVARLRSNDVQLAEVLNSDLLIKLVTLVGHSADAVLVAVNVMEPCYTEPITPEGLGSGLPSTGQRHVFHDDGSIQPKVYRYPNLPGPSTVHPRTCAAAVATL</sequence>
<comment type="caution">
    <text evidence="1">The sequence shown here is derived from an EMBL/GenBank/DDBJ whole genome shotgun (WGS) entry which is preliminary data.</text>
</comment>
<accession>A0ABQ5S267</accession>
<proteinExistence type="predicted"/>
<gene>
    <name evidence="1" type="ORF">VaNZ11_006299</name>
</gene>
<reference evidence="1 2" key="1">
    <citation type="journal article" date="2023" name="IScience">
        <title>Expanded male sex-determining region conserved during the evolution of homothallism in the green alga Volvox.</title>
        <authorList>
            <person name="Yamamoto K."/>
            <person name="Matsuzaki R."/>
            <person name="Mahakham W."/>
            <person name="Heman W."/>
            <person name="Sekimoto H."/>
            <person name="Kawachi M."/>
            <person name="Minakuchi Y."/>
            <person name="Toyoda A."/>
            <person name="Nozaki H."/>
        </authorList>
    </citation>
    <scope>NUCLEOTIDE SEQUENCE [LARGE SCALE GENOMIC DNA]</scope>
    <source>
        <strain evidence="1 2">NIES-4468</strain>
    </source>
</reference>
<organism evidence="1 2">
    <name type="scientific">Volvox africanus</name>
    <dbReference type="NCBI Taxonomy" id="51714"/>
    <lineage>
        <taxon>Eukaryota</taxon>
        <taxon>Viridiplantae</taxon>
        <taxon>Chlorophyta</taxon>
        <taxon>core chlorophytes</taxon>
        <taxon>Chlorophyceae</taxon>
        <taxon>CS clade</taxon>
        <taxon>Chlamydomonadales</taxon>
        <taxon>Volvocaceae</taxon>
        <taxon>Volvox</taxon>
    </lineage>
</organism>
<evidence type="ECO:0000313" key="1">
    <source>
        <dbReference type="EMBL" id="GLI63366.1"/>
    </source>
</evidence>